<reference evidence="1" key="2">
    <citation type="submission" date="2025-09" db="UniProtKB">
        <authorList>
            <consortium name="Ensembl"/>
        </authorList>
    </citation>
    <scope>IDENTIFICATION</scope>
</reference>
<evidence type="ECO:0000313" key="2">
    <source>
        <dbReference type="Proteomes" id="UP000261620"/>
    </source>
</evidence>
<name>A0A3Q3XPG7_MOLML</name>
<dbReference type="PANTHER" id="PTHR33443:SF30">
    <property type="entry name" value="SARCOSINE DEHYDROGENASE-2C PROTEIN"/>
    <property type="match status" value="1"/>
</dbReference>
<dbReference type="PANTHER" id="PTHR33443">
    <property type="entry name" value="ZGC:112980"/>
    <property type="match status" value="1"/>
</dbReference>
<evidence type="ECO:0000313" key="1">
    <source>
        <dbReference type="Ensembl" id="ENSMMOP00000026776.1"/>
    </source>
</evidence>
<sequence length="210" mass="23273">MCTLVDSGEIIILSDDEEDCEQDISCCESSVSIVEVEDVKKIGNDCTRHMFLSCVVTVLTINSHQLLFLFVSDCAAAPSSLDEDLVVTFSRRAEVLPHARYDCPIHPFTATDCDTGAPVACNQLICDQCFCYICDKLASSCVMWSQIGMCHCNSHKRSSFWNNLRKCTLLGGLSTFNLTLSEIDVHLRRAGTHSDLFSLMMSVRLLTLAL</sequence>
<dbReference type="InterPro" id="IPR053234">
    <property type="entry name" value="RPM1_Interactor"/>
</dbReference>
<proteinExistence type="predicted"/>
<protein>
    <submittedName>
        <fullName evidence="1">Uncharacterized protein</fullName>
    </submittedName>
</protein>
<dbReference type="Ensembl" id="ENSMMOT00000027231.1">
    <property type="protein sequence ID" value="ENSMMOP00000026776.1"/>
    <property type="gene ID" value="ENSMMOG00000020251.1"/>
</dbReference>
<keyword evidence="2" id="KW-1185">Reference proteome</keyword>
<organism evidence="1 2">
    <name type="scientific">Mola mola</name>
    <name type="common">Ocean sunfish</name>
    <name type="synonym">Tetraodon mola</name>
    <dbReference type="NCBI Taxonomy" id="94237"/>
    <lineage>
        <taxon>Eukaryota</taxon>
        <taxon>Metazoa</taxon>
        <taxon>Chordata</taxon>
        <taxon>Craniata</taxon>
        <taxon>Vertebrata</taxon>
        <taxon>Euteleostomi</taxon>
        <taxon>Actinopterygii</taxon>
        <taxon>Neopterygii</taxon>
        <taxon>Teleostei</taxon>
        <taxon>Neoteleostei</taxon>
        <taxon>Acanthomorphata</taxon>
        <taxon>Eupercaria</taxon>
        <taxon>Tetraodontiformes</taxon>
        <taxon>Molidae</taxon>
        <taxon>Mola</taxon>
    </lineage>
</organism>
<accession>A0A3Q3XPG7</accession>
<reference evidence="1" key="1">
    <citation type="submission" date="2025-08" db="UniProtKB">
        <authorList>
            <consortium name="Ensembl"/>
        </authorList>
    </citation>
    <scope>IDENTIFICATION</scope>
</reference>
<dbReference type="AlphaFoldDB" id="A0A3Q3XPG7"/>
<dbReference type="Proteomes" id="UP000261620">
    <property type="component" value="Unplaced"/>
</dbReference>